<gene>
    <name evidence="1" type="ORF">LMG29542_02458</name>
</gene>
<sequence length="80" mass="8837">MKPAQFRDIQADLGWTHAQTAAALGLSVVSVKRIATDTQVITDQTARMLIALLLVHKEGLAKKYAKLVDKYHGDTTMESR</sequence>
<dbReference type="Proteomes" id="UP000494363">
    <property type="component" value="Unassembled WGS sequence"/>
</dbReference>
<evidence type="ECO:0000313" key="2">
    <source>
        <dbReference type="Proteomes" id="UP000494363"/>
    </source>
</evidence>
<dbReference type="AlphaFoldDB" id="A0A6J5DP93"/>
<keyword evidence="2" id="KW-1185">Reference proteome</keyword>
<evidence type="ECO:0008006" key="3">
    <source>
        <dbReference type="Google" id="ProtNLM"/>
    </source>
</evidence>
<dbReference type="Gene3D" id="1.10.260.40">
    <property type="entry name" value="lambda repressor-like DNA-binding domains"/>
    <property type="match status" value="1"/>
</dbReference>
<dbReference type="EMBL" id="CADIKH010000009">
    <property type="protein sequence ID" value="CAB3754805.1"/>
    <property type="molecule type" value="Genomic_DNA"/>
</dbReference>
<protein>
    <recommendedName>
        <fullName evidence="3">HTH cro/C1-type domain-containing protein</fullName>
    </recommendedName>
</protein>
<proteinExistence type="predicted"/>
<dbReference type="GO" id="GO:0003677">
    <property type="term" value="F:DNA binding"/>
    <property type="evidence" value="ECO:0007669"/>
    <property type="project" value="InterPro"/>
</dbReference>
<accession>A0A6J5DP93</accession>
<name>A0A6J5DP93_9BURK</name>
<evidence type="ECO:0000313" key="1">
    <source>
        <dbReference type="EMBL" id="CAB3754805.1"/>
    </source>
</evidence>
<organism evidence="1 2">
    <name type="scientific">Paraburkholderia humisilvae</name>
    <dbReference type="NCBI Taxonomy" id="627669"/>
    <lineage>
        <taxon>Bacteria</taxon>
        <taxon>Pseudomonadati</taxon>
        <taxon>Pseudomonadota</taxon>
        <taxon>Betaproteobacteria</taxon>
        <taxon>Burkholderiales</taxon>
        <taxon>Burkholderiaceae</taxon>
        <taxon>Paraburkholderia</taxon>
    </lineage>
</organism>
<reference evidence="1 2" key="1">
    <citation type="submission" date="2020-04" db="EMBL/GenBank/DDBJ databases">
        <authorList>
            <person name="De Canck E."/>
        </authorList>
    </citation>
    <scope>NUCLEOTIDE SEQUENCE [LARGE SCALE GENOMIC DNA]</scope>
    <source>
        <strain evidence="1 2">LMG 29542</strain>
    </source>
</reference>
<dbReference type="InterPro" id="IPR010982">
    <property type="entry name" value="Lambda_DNA-bd_dom_sf"/>
</dbReference>